<gene>
    <name evidence="1" type="ORF">PCOR1329_LOCUS48195</name>
</gene>
<accession>A0ABN9UGF4</accession>
<dbReference type="Proteomes" id="UP001189429">
    <property type="component" value="Unassembled WGS sequence"/>
</dbReference>
<name>A0ABN9UGF4_9DINO</name>
<protein>
    <recommendedName>
        <fullName evidence="3">Hexosyltransferase</fullName>
    </recommendedName>
</protein>
<dbReference type="EMBL" id="CAUYUJ010015818">
    <property type="protein sequence ID" value="CAK0858462.1"/>
    <property type="molecule type" value="Genomic_DNA"/>
</dbReference>
<organism evidence="1 2">
    <name type="scientific">Prorocentrum cordatum</name>
    <dbReference type="NCBI Taxonomy" id="2364126"/>
    <lineage>
        <taxon>Eukaryota</taxon>
        <taxon>Sar</taxon>
        <taxon>Alveolata</taxon>
        <taxon>Dinophyceae</taxon>
        <taxon>Prorocentrales</taxon>
        <taxon>Prorocentraceae</taxon>
        <taxon>Prorocentrum</taxon>
    </lineage>
</organism>
<reference evidence="1" key="1">
    <citation type="submission" date="2023-10" db="EMBL/GenBank/DDBJ databases">
        <authorList>
            <person name="Chen Y."/>
            <person name="Shah S."/>
            <person name="Dougan E. K."/>
            <person name="Thang M."/>
            <person name="Chan C."/>
        </authorList>
    </citation>
    <scope>NUCLEOTIDE SEQUENCE [LARGE SCALE GENOMIC DNA]</scope>
</reference>
<evidence type="ECO:0000313" key="1">
    <source>
        <dbReference type="EMBL" id="CAK0858462.1"/>
    </source>
</evidence>
<proteinExistence type="predicted"/>
<keyword evidence="2" id="KW-1185">Reference proteome</keyword>
<comment type="caution">
    <text evidence="1">The sequence shown here is derived from an EMBL/GenBank/DDBJ whole genome shotgun (WGS) entry which is preliminary data.</text>
</comment>
<evidence type="ECO:0000313" key="2">
    <source>
        <dbReference type="Proteomes" id="UP001189429"/>
    </source>
</evidence>
<sequence>MVSTHVENWKRIDQDVQEGRRHASSLQIVFAGLIRNAESSVWRSYEMLKKIGVHFKDYKFLIFENDSEDKTLQIMSYISSLDPRYEFRSERLSMGDERGLGKSRMARMATLRNFVHNWVREFVGRTHQWDLVAIYDFDLNAFGAQTFSPHALFAALGRNETLHNDWDMLCANSIRHTPYVPQQHVWSPPDVGVGVGMYDCFAYRDLHNDSFNGLDCGQTMSDVLFSQYELVPVHSCFGGLALYRPERFLECQYDPDVYDCEHVVFHQCMRQKGSEGRMFLDPLLTTSYDSWIPMGCYTDAASADASFQQDEMLARDRGGLGSTSSFPPKARCHDVFADSERGDNVCNELLAAKSHPVRTAVQCMSFCSGYKFAQWADKGGTCQCYGEHQCETSRAAVTLATRTRVYTCGDV</sequence>
<evidence type="ECO:0008006" key="3">
    <source>
        <dbReference type="Google" id="ProtNLM"/>
    </source>
</evidence>